<dbReference type="EMBL" id="VUJU01007355">
    <property type="protein sequence ID" value="KAF0746023.1"/>
    <property type="molecule type" value="Genomic_DNA"/>
</dbReference>
<keyword evidence="1" id="KW-0732">Signal</keyword>
<organism evidence="2 3">
    <name type="scientific">Aphis craccivora</name>
    <name type="common">Cowpea aphid</name>
    <dbReference type="NCBI Taxonomy" id="307492"/>
    <lineage>
        <taxon>Eukaryota</taxon>
        <taxon>Metazoa</taxon>
        <taxon>Ecdysozoa</taxon>
        <taxon>Arthropoda</taxon>
        <taxon>Hexapoda</taxon>
        <taxon>Insecta</taxon>
        <taxon>Pterygota</taxon>
        <taxon>Neoptera</taxon>
        <taxon>Paraneoptera</taxon>
        <taxon>Hemiptera</taxon>
        <taxon>Sternorrhyncha</taxon>
        <taxon>Aphidomorpha</taxon>
        <taxon>Aphidoidea</taxon>
        <taxon>Aphididae</taxon>
        <taxon>Aphidini</taxon>
        <taxon>Aphis</taxon>
        <taxon>Aphis</taxon>
    </lineage>
</organism>
<evidence type="ECO:0000256" key="1">
    <source>
        <dbReference type="SAM" id="SignalP"/>
    </source>
</evidence>
<sequence>MFSGPLWVVLATLVVYSQAVRTVENKKKELFNYVIDFENSTNSNGNPLKTVAAVRPNSTANTTAGLEQMIRLQVSETHSKEQGMVLRYINTIVSKVVKKITDFLSSYLSTDCESSDLQNRADDEVCVCKNSTVLYYINRTLCYKIKVEMTNITRGKH</sequence>
<gene>
    <name evidence="2" type="ORF">FWK35_00029068</name>
</gene>
<dbReference type="Proteomes" id="UP000478052">
    <property type="component" value="Unassembled WGS sequence"/>
</dbReference>
<name>A0A6G0XZA1_APHCR</name>
<keyword evidence="3" id="KW-1185">Reference proteome</keyword>
<dbReference type="AlphaFoldDB" id="A0A6G0XZA1"/>
<comment type="caution">
    <text evidence="2">The sequence shown here is derived from an EMBL/GenBank/DDBJ whole genome shotgun (WGS) entry which is preliminary data.</text>
</comment>
<proteinExistence type="predicted"/>
<protein>
    <submittedName>
        <fullName evidence="2">Uncharacterized protein</fullName>
    </submittedName>
</protein>
<evidence type="ECO:0000313" key="2">
    <source>
        <dbReference type="EMBL" id="KAF0746023.1"/>
    </source>
</evidence>
<reference evidence="2 3" key="1">
    <citation type="submission" date="2019-08" db="EMBL/GenBank/DDBJ databases">
        <title>Whole genome of Aphis craccivora.</title>
        <authorList>
            <person name="Voronova N.V."/>
            <person name="Shulinski R.S."/>
            <person name="Bandarenka Y.V."/>
            <person name="Zhorov D.G."/>
            <person name="Warner D."/>
        </authorList>
    </citation>
    <scope>NUCLEOTIDE SEQUENCE [LARGE SCALE GENOMIC DNA]</scope>
    <source>
        <strain evidence="2">180601</strain>
        <tissue evidence="2">Whole Body</tissue>
    </source>
</reference>
<evidence type="ECO:0000313" key="3">
    <source>
        <dbReference type="Proteomes" id="UP000478052"/>
    </source>
</evidence>
<accession>A0A6G0XZA1</accession>
<feature type="signal peptide" evidence="1">
    <location>
        <begin position="1"/>
        <end position="19"/>
    </location>
</feature>
<feature type="chain" id="PRO_5026217102" evidence="1">
    <location>
        <begin position="20"/>
        <end position="157"/>
    </location>
</feature>
<dbReference type="OrthoDB" id="6605101at2759"/>